<reference evidence="10 11" key="1">
    <citation type="submission" date="2015-03" db="EMBL/GenBank/DDBJ databases">
        <title>Genome assembly of Sandaracinus amylolyticus DSM 53668.</title>
        <authorList>
            <person name="Sharma G."/>
            <person name="Subramanian S."/>
        </authorList>
    </citation>
    <scope>NUCLEOTIDE SEQUENCE [LARGE SCALE GENOMIC DNA]</scope>
    <source>
        <strain evidence="10 11">DSM 53668</strain>
    </source>
</reference>
<dbReference type="RefSeq" id="WP_053234835.1">
    <property type="nucleotide sequence ID" value="NZ_CP011125.1"/>
</dbReference>
<dbReference type="GO" id="GO:0009306">
    <property type="term" value="P:protein secretion"/>
    <property type="evidence" value="ECO:0007669"/>
    <property type="project" value="InterPro"/>
</dbReference>
<keyword evidence="8" id="KW-1133">Transmembrane helix</keyword>
<keyword evidence="6" id="KW-0998">Cell outer membrane</keyword>
<keyword evidence="11" id="KW-1185">Reference proteome</keyword>
<organism evidence="10 11">
    <name type="scientific">Sandaracinus amylolyticus</name>
    <dbReference type="NCBI Taxonomy" id="927083"/>
    <lineage>
        <taxon>Bacteria</taxon>
        <taxon>Pseudomonadati</taxon>
        <taxon>Myxococcota</taxon>
        <taxon>Polyangia</taxon>
        <taxon>Polyangiales</taxon>
        <taxon>Sandaracinaceae</taxon>
        <taxon>Sandaracinus</taxon>
    </lineage>
</organism>
<comment type="subcellular location">
    <subcellularLocation>
        <location evidence="1">Cell outer membrane</location>
        <topology evidence="1">Lipid-anchor</topology>
    </subcellularLocation>
</comment>
<dbReference type="Proteomes" id="UP000034883">
    <property type="component" value="Chromosome"/>
</dbReference>
<proteinExistence type="inferred from homology"/>
<sequence>MSRARLCFALAALLAGCRAEIERGLPEAQANEVLVALDEHGIHAVKEPERGEGSFAILVSGDDVASALAVLRAEELPRAPDPGLHDLFGTASLVPTATEERARLTAALGGELARTIEAIDGVLDARVHVALPDASELPLDAPPPRPRASVLIRHRGARAPYDDAAIQRLVAGAIQGMDPGDVAVVGVAAPEPATPAGAHLASLGPIAVARGSIGTLKLVLGVLLGTNGVLALLLALAVVRHRRAARTHDAGGTT</sequence>
<feature type="transmembrane region" description="Helical" evidence="8">
    <location>
        <begin position="218"/>
        <end position="239"/>
    </location>
</feature>
<dbReference type="STRING" id="927083.DB32_004746"/>
<protein>
    <submittedName>
        <fullName evidence="10">Type III secretion bridge between inner and outermembrane lipoprotein</fullName>
    </submittedName>
</protein>
<evidence type="ECO:0000256" key="6">
    <source>
        <dbReference type="ARBA" id="ARBA00023237"/>
    </source>
</evidence>
<dbReference type="InterPro" id="IPR045851">
    <property type="entry name" value="AMP-bd_C_sf"/>
</dbReference>
<dbReference type="PROSITE" id="PS51257">
    <property type="entry name" value="PROKAR_LIPOPROTEIN"/>
    <property type="match status" value="1"/>
</dbReference>
<evidence type="ECO:0000259" key="9">
    <source>
        <dbReference type="Pfam" id="PF01514"/>
    </source>
</evidence>
<comment type="similarity">
    <text evidence="2">Belongs to the YscJ lipoprotein family.</text>
</comment>
<evidence type="ECO:0000256" key="8">
    <source>
        <dbReference type="SAM" id="Phobius"/>
    </source>
</evidence>
<keyword evidence="7 10" id="KW-0449">Lipoprotein</keyword>
<keyword evidence="4 8" id="KW-0472">Membrane</keyword>
<dbReference type="PRINTS" id="PR01338">
    <property type="entry name" value="TYPE3OMKPROT"/>
</dbReference>
<dbReference type="Pfam" id="PF01514">
    <property type="entry name" value="YscJ_FliF"/>
    <property type="match status" value="1"/>
</dbReference>
<evidence type="ECO:0000313" key="10">
    <source>
        <dbReference type="EMBL" id="AKF07597.1"/>
    </source>
</evidence>
<dbReference type="AlphaFoldDB" id="A0A0F6YKT8"/>
<evidence type="ECO:0000256" key="4">
    <source>
        <dbReference type="ARBA" id="ARBA00023136"/>
    </source>
</evidence>
<evidence type="ECO:0000256" key="5">
    <source>
        <dbReference type="ARBA" id="ARBA00023139"/>
    </source>
</evidence>
<dbReference type="InterPro" id="IPR006182">
    <property type="entry name" value="FliF_N_dom"/>
</dbReference>
<dbReference type="InterPro" id="IPR003282">
    <property type="entry name" value="T3SS_SctJ"/>
</dbReference>
<evidence type="ECO:0000313" key="11">
    <source>
        <dbReference type="Proteomes" id="UP000034883"/>
    </source>
</evidence>
<keyword evidence="5" id="KW-0564">Palmitate</keyword>
<gene>
    <name evidence="10" type="ORF">DB32_004746</name>
</gene>
<evidence type="ECO:0000256" key="1">
    <source>
        <dbReference type="ARBA" id="ARBA00004459"/>
    </source>
</evidence>
<dbReference type="EMBL" id="CP011125">
    <property type="protein sequence ID" value="AKF07597.1"/>
    <property type="molecule type" value="Genomic_DNA"/>
</dbReference>
<name>A0A0F6YKT8_9BACT</name>
<dbReference type="OrthoDB" id="5502773at2"/>
<dbReference type="PANTHER" id="PTHR30046:SF2">
    <property type="entry name" value="YOP PROTEINS TRANSLOCATION LIPOPROTEIN J"/>
    <property type="match status" value="1"/>
</dbReference>
<dbReference type="KEGG" id="samy:DB32_004746"/>
<keyword evidence="8" id="KW-0812">Transmembrane</keyword>
<evidence type="ECO:0000256" key="2">
    <source>
        <dbReference type="ARBA" id="ARBA00009509"/>
    </source>
</evidence>
<accession>A0A0F6YKT8</accession>
<feature type="domain" description="Flagellar M-ring N-terminal" evidence="9">
    <location>
        <begin position="24"/>
        <end position="185"/>
    </location>
</feature>
<dbReference type="Gene3D" id="3.30.300.30">
    <property type="match status" value="1"/>
</dbReference>
<dbReference type="InterPro" id="IPR043427">
    <property type="entry name" value="YscJ/FliF"/>
</dbReference>
<evidence type="ECO:0000256" key="3">
    <source>
        <dbReference type="ARBA" id="ARBA00022729"/>
    </source>
</evidence>
<keyword evidence="3" id="KW-0732">Signal</keyword>
<evidence type="ECO:0000256" key="7">
    <source>
        <dbReference type="ARBA" id="ARBA00023288"/>
    </source>
</evidence>
<dbReference type="Gene3D" id="3.30.70.1530">
    <property type="entry name" value="Hypothetical protein rpa1041"/>
    <property type="match status" value="1"/>
</dbReference>
<dbReference type="GO" id="GO:0009279">
    <property type="term" value="C:cell outer membrane"/>
    <property type="evidence" value="ECO:0007669"/>
    <property type="project" value="UniProtKB-SubCell"/>
</dbReference>
<dbReference type="PANTHER" id="PTHR30046">
    <property type="entry name" value="FLAGELLAR M-RING PROTEIN"/>
    <property type="match status" value="1"/>
</dbReference>